<comment type="subcellular location">
    <subcellularLocation>
        <location evidence="1">Cell membrane</location>
        <topology evidence="1">Multi-pass membrane protein</topology>
    </subcellularLocation>
</comment>
<dbReference type="EMBL" id="FUPS01000001">
    <property type="protein sequence ID" value="SJR84158.1"/>
    <property type="molecule type" value="Genomic_DNA"/>
</dbReference>
<dbReference type="Proteomes" id="UP000411588">
    <property type="component" value="Unassembled WGS sequence"/>
</dbReference>
<evidence type="ECO:0000256" key="2">
    <source>
        <dbReference type="ARBA" id="ARBA00009298"/>
    </source>
</evidence>
<evidence type="ECO:0000256" key="5">
    <source>
        <dbReference type="ARBA" id="ARBA00022989"/>
    </source>
</evidence>
<evidence type="ECO:0000256" key="1">
    <source>
        <dbReference type="ARBA" id="ARBA00004651"/>
    </source>
</evidence>
<reference evidence="9" key="1">
    <citation type="submission" date="2014-07" db="EMBL/GenBank/DDBJ databases">
        <authorList>
            <person name="Monot Marc"/>
        </authorList>
    </citation>
    <scope>NUCLEOTIDE SEQUENCE</scope>
    <source>
        <strain evidence="11">7032989</strain>
        <strain evidence="9">7032994</strain>
    </source>
</reference>
<reference evidence="12" key="3">
    <citation type="journal article" date="2018" name="Genome Biol.">
        <title>SKESA: strategic k-mer extension for scrupulous assemblies.</title>
        <authorList>
            <person name="Souvorov A."/>
            <person name="Agarwala R."/>
            <person name="Lipman D.J."/>
        </authorList>
    </citation>
    <scope>NUCLEOTIDE SEQUENCE</scope>
    <source>
        <strain evidence="13">Clostridioides</strain>
        <strain evidence="12">HN1000</strain>
    </source>
</reference>
<evidence type="ECO:0000313" key="14">
    <source>
        <dbReference type="EMBL" id="SJR84158.1"/>
    </source>
</evidence>
<evidence type="ECO:0000313" key="19">
    <source>
        <dbReference type="Proteomes" id="UP000411588"/>
    </source>
</evidence>
<dbReference type="AlphaFoldDB" id="A0A031WFR0"/>
<evidence type="ECO:0000313" key="11">
    <source>
        <dbReference type="EMBL" id="CDT20820.1"/>
    </source>
</evidence>
<evidence type="ECO:0000256" key="7">
    <source>
        <dbReference type="SAM" id="Phobius"/>
    </source>
</evidence>
<dbReference type="GO" id="GO:0005886">
    <property type="term" value="C:plasma membrane"/>
    <property type="evidence" value="ECO:0007669"/>
    <property type="project" value="UniProtKB-SubCell"/>
</dbReference>
<feature type="transmembrane region" description="Helical" evidence="7">
    <location>
        <begin position="75"/>
        <end position="93"/>
    </location>
</feature>
<evidence type="ECO:0000313" key="12">
    <source>
        <dbReference type="EMBL" id="HBH1541224.1"/>
    </source>
</evidence>
<dbReference type="OMA" id="AANLWLT"/>
<comment type="similarity">
    <text evidence="2">Belongs to the MgtC/SapB family.</text>
</comment>
<evidence type="ECO:0000313" key="17">
    <source>
        <dbReference type="Proteomes" id="UP000189137"/>
    </source>
</evidence>
<evidence type="ECO:0000313" key="18">
    <source>
        <dbReference type="Proteomes" id="UP000372533"/>
    </source>
</evidence>
<feature type="domain" description="MgtC/SapB/SrpB/YhiD N-terminal" evidence="8">
    <location>
        <begin position="16"/>
        <end position="140"/>
    </location>
</feature>
<dbReference type="PATRIC" id="fig|1496.1372.peg.433"/>
<sequence>MNHHILIQFEYIARIITAGFCGALIGYERKNRLKEAGIRTHFIVALASALIIIVSKYGFNDIVGTPGIGLDPARVAAQVVSGIGFLGAGLIFIRNQSVSGLTTAAGIWATAGTGLAIGSGLYLVGIVSSIIIVIVQITLHRDRKWMKLPTAEQVSLKISNSTDSIEYIEGKFKKSNIEIINMNIKRLDGDWLEVVIYTKLPKGYKKTNLLKLFSDNPLIETLEI</sequence>
<evidence type="ECO:0000313" key="10">
    <source>
        <dbReference type="EMBL" id="CDS86842.1"/>
    </source>
</evidence>
<keyword evidence="5 7" id="KW-1133">Transmembrane helix</keyword>
<dbReference type="Proteomes" id="UP000878956">
    <property type="component" value="Unassembled WGS sequence"/>
</dbReference>
<feature type="transmembrane region" description="Helical" evidence="7">
    <location>
        <begin position="121"/>
        <end position="139"/>
    </location>
</feature>
<feature type="transmembrane region" description="Helical" evidence="7">
    <location>
        <begin position="38"/>
        <end position="55"/>
    </location>
</feature>
<evidence type="ECO:0000256" key="3">
    <source>
        <dbReference type="ARBA" id="ARBA00022475"/>
    </source>
</evidence>
<keyword evidence="3" id="KW-1003">Cell membrane</keyword>
<dbReference type="Pfam" id="PF02308">
    <property type="entry name" value="MgtC"/>
    <property type="match status" value="1"/>
</dbReference>
<evidence type="ECO:0000313" key="16">
    <source>
        <dbReference type="EMBL" id="VHX96735.1"/>
    </source>
</evidence>
<dbReference type="PANTHER" id="PTHR33778:SF1">
    <property type="entry name" value="MAGNESIUM TRANSPORTER YHID-RELATED"/>
    <property type="match status" value="1"/>
</dbReference>
<dbReference type="KEGG" id="pdf:CD630DERM_14250"/>
<dbReference type="EMBL" id="CAADAN010000007">
    <property type="protein sequence ID" value="VFD32691.1"/>
    <property type="molecule type" value="Genomic_DNA"/>
</dbReference>
<dbReference type="PANTHER" id="PTHR33778">
    <property type="entry name" value="PROTEIN MGTC"/>
    <property type="match status" value="1"/>
</dbReference>
<dbReference type="Proteomes" id="UP000189137">
    <property type="component" value="Unassembled WGS sequence"/>
</dbReference>
<reference evidence="14 17" key="2">
    <citation type="submission" date="2017-02" db="EMBL/GenBank/DDBJ databases">
        <authorList>
            <consortium name="Pathogen Informatics"/>
        </authorList>
    </citation>
    <scope>NUCLEOTIDE SEQUENCE [LARGE SCALE GENOMIC DNA]</scope>
    <source>
        <strain evidence="15">Clo34</strain>
        <strain evidence="19">clo34</strain>
        <strain evidence="18">tl291</strain>
        <strain evidence="16">Tl291</strain>
        <strain evidence="14 17">VRECD0157</strain>
    </source>
</reference>
<name>A0A031WFR0_CLODI</name>
<feature type="transmembrane region" description="Helical" evidence="7">
    <location>
        <begin position="6"/>
        <end position="26"/>
    </location>
</feature>
<reference evidence="12" key="4">
    <citation type="submission" date="2021-06" db="EMBL/GenBank/DDBJ databases">
        <authorList>
            <consortium name="NCBI Pathogen Detection Project"/>
        </authorList>
    </citation>
    <scope>NUCLEOTIDE SEQUENCE</scope>
    <source>
        <strain evidence="13">Clostridioides</strain>
        <strain evidence="12">HN1000</strain>
    </source>
</reference>
<dbReference type="InterPro" id="IPR003416">
    <property type="entry name" value="MgtC/SapB/SrpB/YhiD_fam"/>
</dbReference>
<keyword evidence="4 7" id="KW-0812">Transmembrane</keyword>
<evidence type="ECO:0000313" key="13">
    <source>
        <dbReference type="EMBL" id="HBH2620972.1"/>
    </source>
</evidence>
<keyword evidence="6 7" id="KW-0472">Membrane</keyword>
<dbReference type="EMBL" id="DAEQIJ010000014">
    <property type="protein sequence ID" value="HBH2620972.1"/>
    <property type="molecule type" value="Genomic_DNA"/>
</dbReference>
<protein>
    <submittedName>
        <fullName evidence="9 15">Magnesium transporter</fullName>
    </submittedName>
    <submittedName>
        <fullName evidence="14">Mg(2+) transport ATPase</fullName>
    </submittedName>
    <submittedName>
        <fullName evidence="12">MgtC/SapB family protein</fullName>
    </submittedName>
</protein>
<dbReference type="Proteomes" id="UP000879542">
    <property type="component" value="Unassembled WGS sequence"/>
</dbReference>
<evidence type="ECO:0000259" key="8">
    <source>
        <dbReference type="Pfam" id="PF02308"/>
    </source>
</evidence>
<dbReference type="EMBL" id="CAAJVP010000002">
    <property type="protein sequence ID" value="VHX96735.1"/>
    <property type="molecule type" value="Genomic_DNA"/>
</dbReference>
<dbReference type="InterPro" id="IPR049177">
    <property type="entry name" value="MgtC_SapB_SrpB_YhiD_N"/>
</dbReference>
<dbReference type="Proteomes" id="UP000372533">
    <property type="component" value="Unassembled WGS sequence"/>
</dbReference>
<dbReference type="EMBL" id="LK933005">
    <property type="protein sequence ID" value="CDT20820.1"/>
    <property type="molecule type" value="Genomic_DNA"/>
</dbReference>
<evidence type="ECO:0000256" key="4">
    <source>
        <dbReference type="ARBA" id="ARBA00022692"/>
    </source>
</evidence>
<evidence type="ECO:0000256" key="6">
    <source>
        <dbReference type="ARBA" id="ARBA00023136"/>
    </source>
</evidence>
<dbReference type="RefSeq" id="WP_003429376.1">
    <property type="nucleotide sequence ID" value="NZ_AP025558.1"/>
</dbReference>
<dbReference type="EMBL" id="LK932393">
    <property type="protein sequence ID" value="CDS86389.1"/>
    <property type="molecule type" value="Genomic_DNA"/>
</dbReference>
<accession>A0A031WFR0</accession>
<dbReference type="PRINTS" id="PR01837">
    <property type="entry name" value="MGTCSAPBPROT"/>
</dbReference>
<evidence type="ECO:0000313" key="9">
    <source>
        <dbReference type="EMBL" id="CDS86389.1"/>
    </source>
</evidence>
<evidence type="ECO:0000313" key="15">
    <source>
        <dbReference type="EMBL" id="VFD32691.1"/>
    </source>
</evidence>
<dbReference type="GeneID" id="66353832"/>
<dbReference type="EMBL" id="LK932510">
    <property type="protein sequence ID" value="CDS86842.1"/>
    <property type="molecule type" value="Genomic_DNA"/>
</dbReference>
<proteinExistence type="inferred from homology"/>
<gene>
    <name evidence="14" type="primary">sapB_1</name>
    <name evidence="11" type="ORF">BN1095_340163</name>
    <name evidence="10" type="ORF">BN1096_570001</name>
    <name evidence="9" type="ORF">BN1097_550001</name>
    <name evidence="12" type="ORF">KRM00_000682</name>
    <name evidence="13" type="ORF">KRQ00_002754</name>
    <name evidence="16" type="ORF">SAMEA1402366_00719</name>
    <name evidence="15" type="ORF">SAMEA1402399_02171</name>
    <name evidence="14" type="ORF">SAMEA3375112_00333</name>
</gene>
<organism evidence="9">
    <name type="scientific">Clostridioides difficile</name>
    <name type="common">Peptoclostridium difficile</name>
    <dbReference type="NCBI Taxonomy" id="1496"/>
    <lineage>
        <taxon>Bacteria</taxon>
        <taxon>Bacillati</taxon>
        <taxon>Bacillota</taxon>
        <taxon>Clostridia</taxon>
        <taxon>Peptostreptococcales</taxon>
        <taxon>Peptostreptococcaceae</taxon>
        <taxon>Clostridioides</taxon>
    </lineage>
</organism>
<dbReference type="EMBL" id="DAEPXK010000005">
    <property type="protein sequence ID" value="HBH1541224.1"/>
    <property type="molecule type" value="Genomic_DNA"/>
</dbReference>